<reference evidence="2 3" key="1">
    <citation type="submission" date="2019-01" db="EMBL/GenBank/DDBJ databases">
        <title>Ktedonosporobacter rubrisoli SCAWS-G2.</title>
        <authorList>
            <person name="Huang Y."/>
            <person name="Yan B."/>
        </authorList>
    </citation>
    <scope>NUCLEOTIDE SEQUENCE [LARGE SCALE GENOMIC DNA]</scope>
    <source>
        <strain evidence="2 3">SCAWS-G2</strain>
    </source>
</reference>
<dbReference type="AlphaFoldDB" id="A0A4P6K201"/>
<feature type="transmembrane region" description="Helical" evidence="1">
    <location>
        <begin position="36"/>
        <end position="58"/>
    </location>
</feature>
<evidence type="ECO:0000313" key="2">
    <source>
        <dbReference type="EMBL" id="QBD82217.1"/>
    </source>
</evidence>
<accession>A0A4P6K201</accession>
<keyword evidence="1" id="KW-0472">Membrane</keyword>
<proteinExistence type="predicted"/>
<dbReference type="RefSeq" id="WP_129893286.1">
    <property type="nucleotide sequence ID" value="NZ_CP035758.1"/>
</dbReference>
<keyword evidence="1" id="KW-0812">Transmembrane</keyword>
<evidence type="ECO:0000313" key="3">
    <source>
        <dbReference type="Proteomes" id="UP000290365"/>
    </source>
</evidence>
<keyword evidence="1" id="KW-1133">Transmembrane helix</keyword>
<dbReference type="EMBL" id="CP035758">
    <property type="protein sequence ID" value="QBD82217.1"/>
    <property type="molecule type" value="Genomic_DNA"/>
</dbReference>
<feature type="transmembrane region" description="Helical" evidence="1">
    <location>
        <begin position="6"/>
        <end position="24"/>
    </location>
</feature>
<dbReference type="KEGG" id="kbs:EPA93_42060"/>
<organism evidence="2 3">
    <name type="scientific">Ktedonosporobacter rubrisoli</name>
    <dbReference type="NCBI Taxonomy" id="2509675"/>
    <lineage>
        <taxon>Bacteria</taxon>
        <taxon>Bacillati</taxon>
        <taxon>Chloroflexota</taxon>
        <taxon>Ktedonobacteria</taxon>
        <taxon>Ktedonobacterales</taxon>
        <taxon>Ktedonosporobacteraceae</taxon>
        <taxon>Ktedonosporobacter</taxon>
    </lineage>
</organism>
<name>A0A4P6K201_KTERU</name>
<protein>
    <submittedName>
        <fullName evidence="2">Uncharacterized protein</fullName>
    </submittedName>
</protein>
<sequence length="61" mass="6593">MLRRLAIYLAGTGIIFIVVSFIANTQATMPEIANKLLLNFGGIGVVFLIIAAVCWLIGKRS</sequence>
<evidence type="ECO:0000256" key="1">
    <source>
        <dbReference type="SAM" id="Phobius"/>
    </source>
</evidence>
<keyword evidence="3" id="KW-1185">Reference proteome</keyword>
<dbReference type="Proteomes" id="UP000290365">
    <property type="component" value="Chromosome"/>
</dbReference>
<gene>
    <name evidence="2" type="ORF">EPA93_42060</name>
</gene>